<dbReference type="Pfam" id="PF00139">
    <property type="entry name" value="Lectin_legB"/>
    <property type="match status" value="1"/>
</dbReference>
<evidence type="ECO:0000256" key="2">
    <source>
        <dbReference type="ARBA" id="ARBA00022734"/>
    </source>
</evidence>
<dbReference type="Gene3D" id="2.60.120.200">
    <property type="match status" value="1"/>
</dbReference>
<evidence type="ECO:0000256" key="3">
    <source>
        <dbReference type="SAM" id="SignalP"/>
    </source>
</evidence>
<comment type="similarity">
    <text evidence="1">Belongs to the leguminous lectin family.</text>
</comment>
<keyword evidence="6" id="KW-1185">Reference proteome</keyword>
<accession>A0A8X8ZIZ5</accession>
<dbReference type="OrthoDB" id="2014828at2759"/>
<dbReference type="GO" id="GO:0030246">
    <property type="term" value="F:carbohydrate binding"/>
    <property type="evidence" value="ECO:0007669"/>
    <property type="project" value="UniProtKB-KW"/>
</dbReference>
<name>A0A8X8ZIZ5_SALSN</name>
<evidence type="ECO:0000256" key="1">
    <source>
        <dbReference type="ARBA" id="ARBA00007606"/>
    </source>
</evidence>
<dbReference type="CDD" id="cd06899">
    <property type="entry name" value="lectin_legume_LecRK_Arcelin_ConA"/>
    <property type="match status" value="1"/>
</dbReference>
<dbReference type="AlphaFoldDB" id="A0A8X8ZIZ5"/>
<protein>
    <recommendedName>
        <fullName evidence="4">Legume lectin domain-containing protein</fullName>
    </recommendedName>
</protein>
<dbReference type="InterPro" id="IPR013320">
    <property type="entry name" value="ConA-like_dom_sf"/>
</dbReference>
<dbReference type="PANTHER" id="PTHR32401">
    <property type="entry name" value="CONCANAVALIN A-LIKE LECTIN FAMILY PROTEIN"/>
    <property type="match status" value="1"/>
</dbReference>
<dbReference type="InterPro" id="IPR001220">
    <property type="entry name" value="Legume_lectin_dom"/>
</dbReference>
<evidence type="ECO:0000259" key="4">
    <source>
        <dbReference type="Pfam" id="PF00139"/>
    </source>
</evidence>
<feature type="signal peptide" evidence="3">
    <location>
        <begin position="1"/>
        <end position="30"/>
    </location>
</feature>
<dbReference type="PANTHER" id="PTHR32401:SF49">
    <property type="entry name" value="OS10G0129200 PROTEIN"/>
    <property type="match status" value="1"/>
</dbReference>
<dbReference type="SUPFAM" id="SSF49899">
    <property type="entry name" value="Concanavalin A-like lectins/glucanases"/>
    <property type="match status" value="1"/>
</dbReference>
<keyword evidence="2" id="KW-0430">Lectin</keyword>
<keyword evidence="3" id="KW-0732">Signal</keyword>
<reference evidence="5" key="1">
    <citation type="submission" date="2018-01" db="EMBL/GenBank/DDBJ databases">
        <authorList>
            <person name="Mao J.F."/>
        </authorList>
    </citation>
    <scope>NUCLEOTIDE SEQUENCE</scope>
    <source>
        <strain evidence="5">Huo1</strain>
        <tissue evidence="5">Leaf</tissue>
    </source>
</reference>
<dbReference type="Proteomes" id="UP000298416">
    <property type="component" value="Unassembled WGS sequence"/>
</dbReference>
<gene>
    <name evidence="5" type="ORF">SASPL_134084</name>
</gene>
<dbReference type="PIRSF" id="PIRSF002690">
    <property type="entry name" value="L-type_lectin_plant"/>
    <property type="match status" value="1"/>
</dbReference>
<evidence type="ECO:0000313" key="6">
    <source>
        <dbReference type="Proteomes" id="UP000298416"/>
    </source>
</evidence>
<organism evidence="5">
    <name type="scientific">Salvia splendens</name>
    <name type="common">Scarlet sage</name>
    <dbReference type="NCBI Taxonomy" id="180675"/>
    <lineage>
        <taxon>Eukaryota</taxon>
        <taxon>Viridiplantae</taxon>
        <taxon>Streptophyta</taxon>
        <taxon>Embryophyta</taxon>
        <taxon>Tracheophyta</taxon>
        <taxon>Spermatophyta</taxon>
        <taxon>Magnoliopsida</taxon>
        <taxon>eudicotyledons</taxon>
        <taxon>Gunneridae</taxon>
        <taxon>Pentapetalae</taxon>
        <taxon>asterids</taxon>
        <taxon>lamiids</taxon>
        <taxon>Lamiales</taxon>
        <taxon>Lamiaceae</taxon>
        <taxon>Nepetoideae</taxon>
        <taxon>Mentheae</taxon>
        <taxon>Salviinae</taxon>
        <taxon>Salvia</taxon>
        <taxon>Salvia subgen. Calosphace</taxon>
        <taxon>core Calosphace</taxon>
    </lineage>
</organism>
<feature type="domain" description="Legume lectin" evidence="4">
    <location>
        <begin position="35"/>
        <end position="262"/>
    </location>
</feature>
<evidence type="ECO:0000313" key="5">
    <source>
        <dbReference type="EMBL" id="KAG6406481.1"/>
    </source>
</evidence>
<proteinExistence type="inferred from homology"/>
<sequence length="279" mass="29541">MALLKTLKPLLSSSAIALLVILAMTNKAYSQSNSTSFTYDFYGDQPTTLTYQGDAFFPSDSTFLRLTKTESGVSAKSSVGRVLHSAPILFRAEGALASFETSIEYIISSWTSTSTPADGLVFFVAPVGSTIPAGSEGGRLGVYDQSGLAPNVFAIEFDVFVNEWDPSFPHIGINIGSLTSSNVTRLEGTIGQRVNARINFEAATKVISVYATSAAGNFEVSLSYDLSALLPEQVQVGLSAASGMDLNNAAVHDVVSWYFTSTLVSLLASEDNGAKIAQV</sequence>
<comment type="caution">
    <text evidence="5">The sequence shown here is derived from an EMBL/GenBank/DDBJ whole genome shotgun (WGS) entry which is preliminary data.</text>
</comment>
<reference evidence="5" key="2">
    <citation type="submission" date="2020-08" db="EMBL/GenBank/DDBJ databases">
        <title>Plant Genome Project.</title>
        <authorList>
            <person name="Zhang R.-G."/>
        </authorList>
    </citation>
    <scope>NUCLEOTIDE SEQUENCE</scope>
    <source>
        <strain evidence="5">Huo1</strain>
        <tissue evidence="5">Leaf</tissue>
    </source>
</reference>
<dbReference type="EMBL" id="PNBA02000012">
    <property type="protein sequence ID" value="KAG6406481.1"/>
    <property type="molecule type" value="Genomic_DNA"/>
</dbReference>
<dbReference type="InterPro" id="IPR050258">
    <property type="entry name" value="Leguminous_Lectin"/>
</dbReference>
<dbReference type="InterPro" id="IPR016363">
    <property type="entry name" value="L-lectin"/>
</dbReference>
<feature type="chain" id="PRO_5036493050" description="Legume lectin domain-containing protein" evidence="3">
    <location>
        <begin position="31"/>
        <end position="279"/>
    </location>
</feature>